<keyword evidence="2" id="KW-0963">Cytoplasm</keyword>
<dbReference type="PaxDb" id="469381-Dpep_1447"/>
<comment type="subcellular location">
    <subcellularLocation>
        <location evidence="1">Cytoplasm</location>
    </subcellularLocation>
</comment>
<dbReference type="InterPro" id="IPR023439">
    <property type="entry name" value="Mal_deCO2ase/Cit_lyase_ACP"/>
</dbReference>
<dbReference type="STRING" id="469381.Dpep_1447"/>
<keyword evidence="3 4" id="KW-0597">Phosphoprotein</keyword>
<sequence length="102" mass="10996">MASGAIFVWEVFSVKILKMAVAGSMESNDAMVTVEPSNKLSVEVESVVEAQFGEAIERSIMEVLKDLSVDSCTLSVKDRGALDCTLRARVETALLRGSEGVR</sequence>
<evidence type="ECO:0000256" key="1">
    <source>
        <dbReference type="ARBA" id="ARBA00004496"/>
    </source>
</evidence>
<dbReference type="NCBIfam" id="NF009726">
    <property type="entry name" value="PRK13253.1"/>
    <property type="match status" value="1"/>
</dbReference>
<dbReference type="EMBL" id="ABTR02000001">
    <property type="protein sequence ID" value="EFC91473.1"/>
    <property type="molecule type" value="Genomic_DNA"/>
</dbReference>
<evidence type="ECO:0000256" key="2">
    <source>
        <dbReference type="ARBA" id="ARBA00022490"/>
    </source>
</evidence>
<proteinExistence type="predicted"/>
<name>D2Z7M6_9BACT</name>
<dbReference type="GO" id="GO:0005737">
    <property type="term" value="C:cytoplasm"/>
    <property type="evidence" value="ECO:0007669"/>
    <property type="project" value="UniProtKB-SubCell"/>
</dbReference>
<evidence type="ECO:0000256" key="4">
    <source>
        <dbReference type="PIRSR" id="PIRSR002736-50"/>
    </source>
</evidence>
<feature type="modified residue" description="O-(phosphoribosyl dephospho-coenzyme A)serine" evidence="4">
    <location>
        <position position="27"/>
    </location>
</feature>
<protein>
    <submittedName>
        <fullName evidence="5">Citrate lyase acyl carrier protein</fullName>
    </submittedName>
</protein>
<evidence type="ECO:0000313" key="5">
    <source>
        <dbReference type="EMBL" id="EFC91473.1"/>
    </source>
</evidence>
<dbReference type="Pfam" id="PF06857">
    <property type="entry name" value="ACP"/>
    <property type="match status" value="1"/>
</dbReference>
<accession>D2Z7M6</accession>
<dbReference type="InterPro" id="IPR006495">
    <property type="entry name" value="CitD"/>
</dbReference>
<dbReference type="PIRSF" id="PIRSF002736">
    <property type="entry name" value="Citrt_lyas_gamma"/>
    <property type="match status" value="1"/>
</dbReference>
<reference evidence="5 6" key="1">
    <citation type="journal article" date="2010" name="Stand. Genomic Sci.">
        <title>Permanent draft genome sequence of Dethiosulfovibrio peptidovorans type strain (SEBR 4207).</title>
        <authorList>
            <person name="Labutti K."/>
            <person name="Mayilraj S."/>
            <person name="Clum A."/>
            <person name="Lucas S."/>
            <person name="Glavina Del Rio T."/>
            <person name="Nolan M."/>
            <person name="Tice H."/>
            <person name="Cheng J.F."/>
            <person name="Pitluck S."/>
            <person name="Liolios K."/>
            <person name="Ivanova N."/>
            <person name="Mavromatis K."/>
            <person name="Mikhailova N."/>
            <person name="Pati A."/>
            <person name="Goodwin L."/>
            <person name="Chen A."/>
            <person name="Palaniappan K."/>
            <person name="Land M."/>
            <person name="Hauser L."/>
            <person name="Chang Y.J."/>
            <person name="Jeffries C.D."/>
            <person name="Rohde M."/>
            <person name="Spring S."/>
            <person name="Goker M."/>
            <person name="Woyke T."/>
            <person name="Bristow J."/>
            <person name="Eisen J.A."/>
            <person name="Markowitz V."/>
            <person name="Hugenholtz P."/>
            <person name="Kyrpides N.C."/>
            <person name="Klenk H.P."/>
            <person name="Lapidus A."/>
        </authorList>
    </citation>
    <scope>NUCLEOTIDE SEQUENCE [LARGE SCALE GENOMIC DNA]</scope>
    <source>
        <strain evidence="5 6">DSM 11002</strain>
    </source>
</reference>
<organism evidence="5 6">
    <name type="scientific">Dethiosulfovibrio peptidovorans DSM 11002</name>
    <dbReference type="NCBI Taxonomy" id="469381"/>
    <lineage>
        <taxon>Bacteria</taxon>
        <taxon>Thermotogati</taxon>
        <taxon>Synergistota</taxon>
        <taxon>Synergistia</taxon>
        <taxon>Synergistales</taxon>
        <taxon>Dethiosulfovibrionaceae</taxon>
        <taxon>Dethiosulfovibrio</taxon>
    </lineage>
</organism>
<comment type="caution">
    <text evidence="5">The sequence shown here is derived from an EMBL/GenBank/DDBJ whole genome shotgun (WGS) entry which is preliminary data.</text>
</comment>
<evidence type="ECO:0000313" key="6">
    <source>
        <dbReference type="Proteomes" id="UP000006427"/>
    </source>
</evidence>
<evidence type="ECO:0000256" key="3">
    <source>
        <dbReference type="ARBA" id="ARBA00022553"/>
    </source>
</evidence>
<dbReference type="Proteomes" id="UP000006427">
    <property type="component" value="Unassembled WGS sequence"/>
</dbReference>
<dbReference type="eggNOG" id="COG3052">
    <property type="taxonomic scope" value="Bacteria"/>
</dbReference>
<dbReference type="GO" id="GO:0016829">
    <property type="term" value="F:lyase activity"/>
    <property type="evidence" value="ECO:0007669"/>
    <property type="project" value="UniProtKB-KW"/>
</dbReference>
<gene>
    <name evidence="5" type="ORF">Dpep_1447</name>
</gene>
<dbReference type="NCBIfam" id="TIGR01608">
    <property type="entry name" value="citD"/>
    <property type="match status" value="1"/>
</dbReference>
<dbReference type="AlphaFoldDB" id="D2Z7M6"/>
<keyword evidence="5" id="KW-0456">Lyase</keyword>
<keyword evidence="6" id="KW-1185">Reference proteome</keyword>